<organism evidence="1 2">
    <name type="scientific">Rhabditophanes sp. KR3021</name>
    <dbReference type="NCBI Taxonomy" id="114890"/>
    <lineage>
        <taxon>Eukaryota</taxon>
        <taxon>Metazoa</taxon>
        <taxon>Ecdysozoa</taxon>
        <taxon>Nematoda</taxon>
        <taxon>Chromadorea</taxon>
        <taxon>Rhabditida</taxon>
        <taxon>Tylenchina</taxon>
        <taxon>Panagrolaimomorpha</taxon>
        <taxon>Strongyloidoidea</taxon>
        <taxon>Alloionematidae</taxon>
        <taxon>Rhabditophanes</taxon>
    </lineage>
</organism>
<accession>A0AC35UFY1</accession>
<protein>
    <submittedName>
        <fullName evidence="2">Secreted protein</fullName>
    </submittedName>
</protein>
<evidence type="ECO:0000313" key="1">
    <source>
        <dbReference type="Proteomes" id="UP000095286"/>
    </source>
</evidence>
<proteinExistence type="predicted"/>
<sequence length="111" mass="11809">MAKFLLIAFFALIAMVAARDLRAVDCDCRCDGEGELLNGCGEGDGERIEIGENGVTKPGLIIENESTHLAVTEKSLKRDKRYYGCGGGCGPCVTKKPVTKTIKIYYGGCGG</sequence>
<evidence type="ECO:0000313" key="2">
    <source>
        <dbReference type="WBParaSite" id="RSKR_0001101500.1"/>
    </source>
</evidence>
<reference evidence="2" key="1">
    <citation type="submission" date="2016-11" db="UniProtKB">
        <authorList>
            <consortium name="WormBaseParasite"/>
        </authorList>
    </citation>
    <scope>IDENTIFICATION</scope>
    <source>
        <strain evidence="2">KR3021</strain>
    </source>
</reference>
<dbReference type="Proteomes" id="UP000095286">
    <property type="component" value="Unplaced"/>
</dbReference>
<name>A0AC35UFY1_9BILA</name>
<dbReference type="WBParaSite" id="RSKR_0001101500.1">
    <property type="protein sequence ID" value="RSKR_0001101500.1"/>
    <property type="gene ID" value="RSKR_0001101500"/>
</dbReference>